<keyword evidence="1" id="KW-1133">Transmembrane helix</keyword>
<evidence type="ECO:0000313" key="2">
    <source>
        <dbReference type="EMBL" id="MBK8523239.1"/>
    </source>
</evidence>
<comment type="caution">
    <text evidence="2">The sequence shown here is derived from an EMBL/GenBank/DDBJ whole genome shotgun (WGS) entry which is preliminary data.</text>
</comment>
<keyword evidence="1" id="KW-0812">Transmembrane</keyword>
<dbReference type="EMBL" id="JADJUC010000002">
    <property type="protein sequence ID" value="MBK8523239.1"/>
    <property type="molecule type" value="Genomic_DNA"/>
</dbReference>
<keyword evidence="1" id="KW-0472">Membrane</keyword>
<evidence type="ECO:0000313" key="3">
    <source>
        <dbReference type="Proteomes" id="UP000886689"/>
    </source>
</evidence>
<feature type="transmembrane region" description="Helical" evidence="1">
    <location>
        <begin position="47"/>
        <end position="68"/>
    </location>
</feature>
<dbReference type="AlphaFoldDB" id="A0A9D7K0R4"/>
<proteinExistence type="predicted"/>
<feature type="transmembrane region" description="Helical" evidence="1">
    <location>
        <begin position="20"/>
        <end position="41"/>
    </location>
</feature>
<sequence>MPWLERMLRPLFSLHPLERVALFSLGFAVLIVLVFPVPFYFPNGHSTVFVLEHYVVGLTLALLVATLFSAKRRDGMSLVALARNVAAFSLVVYCHFNFKLWAQLVNPHRFDDWYQWSDLLLWPLVDGVSLINLGFVPLKQWLPNAYHDIFVFMFLRRLRCMRLRAPDAAA</sequence>
<protein>
    <submittedName>
        <fullName evidence="2">Uncharacterized protein</fullName>
    </submittedName>
</protein>
<accession>A0A9D7K0R4</accession>
<reference evidence="2" key="1">
    <citation type="submission" date="2020-10" db="EMBL/GenBank/DDBJ databases">
        <title>Connecting structure to function with the recovery of over 1000 high-quality activated sludge metagenome-assembled genomes encoding full-length rRNA genes using long-read sequencing.</title>
        <authorList>
            <person name="Singleton C.M."/>
            <person name="Petriglieri F."/>
            <person name="Kristensen J.M."/>
            <person name="Kirkegaard R.H."/>
            <person name="Michaelsen T.Y."/>
            <person name="Andersen M.H."/>
            <person name="Karst S.M."/>
            <person name="Dueholm M.S."/>
            <person name="Nielsen P.H."/>
            <person name="Albertsen M."/>
        </authorList>
    </citation>
    <scope>NUCLEOTIDE SEQUENCE</scope>
    <source>
        <strain evidence="2">Hirt_18-Q3-R61-65_BATAC.395</strain>
    </source>
</reference>
<feature type="transmembrane region" description="Helical" evidence="1">
    <location>
        <begin position="120"/>
        <end position="138"/>
    </location>
</feature>
<organism evidence="2 3">
    <name type="scientific">Candidatus Proximibacter danicus</name>
    <dbReference type="NCBI Taxonomy" id="2954365"/>
    <lineage>
        <taxon>Bacteria</taxon>
        <taxon>Pseudomonadati</taxon>
        <taxon>Pseudomonadota</taxon>
        <taxon>Betaproteobacteria</taxon>
        <taxon>Candidatus Proximibacter</taxon>
    </lineage>
</organism>
<name>A0A9D7K0R4_9PROT</name>
<dbReference type="Proteomes" id="UP000886689">
    <property type="component" value="Unassembled WGS sequence"/>
</dbReference>
<gene>
    <name evidence="2" type="ORF">IPL58_03395</name>
</gene>
<feature type="transmembrane region" description="Helical" evidence="1">
    <location>
        <begin position="80"/>
        <end position="100"/>
    </location>
</feature>
<evidence type="ECO:0000256" key="1">
    <source>
        <dbReference type="SAM" id="Phobius"/>
    </source>
</evidence>